<organism evidence="8 9">
    <name type="scientific">Methanosarcina siciliae C2J</name>
    <dbReference type="NCBI Taxonomy" id="1434118"/>
    <lineage>
        <taxon>Archaea</taxon>
        <taxon>Methanobacteriati</taxon>
        <taxon>Methanobacteriota</taxon>
        <taxon>Stenosarchaea group</taxon>
        <taxon>Methanomicrobia</taxon>
        <taxon>Methanosarcinales</taxon>
        <taxon>Methanosarcinaceae</taxon>
        <taxon>Methanosarcina</taxon>
    </lineage>
</organism>
<dbReference type="Proteomes" id="UP000033123">
    <property type="component" value="Chromosome"/>
</dbReference>
<reference evidence="8 9" key="1">
    <citation type="submission" date="2014-07" db="EMBL/GenBank/DDBJ databases">
        <title>Methanogenic archaea and the global carbon cycle.</title>
        <authorList>
            <person name="Henriksen J.R."/>
            <person name="Luke J."/>
            <person name="Reinhart S."/>
            <person name="Benedict M.N."/>
            <person name="Youngblut N.D."/>
            <person name="Metcalf M.E."/>
            <person name="Whitaker R.J."/>
            <person name="Metcalf W.W."/>
        </authorList>
    </citation>
    <scope>NUCLEOTIDE SEQUENCE [LARGE SCALE GENOMIC DNA]</scope>
    <source>
        <strain evidence="8 9">C2J</strain>
    </source>
</reference>
<dbReference type="GO" id="GO:0005829">
    <property type="term" value="C:cytosol"/>
    <property type="evidence" value="ECO:0007669"/>
    <property type="project" value="TreeGrafter"/>
</dbReference>
<dbReference type="Pfam" id="PF04095">
    <property type="entry name" value="NAPRTase"/>
    <property type="match status" value="1"/>
</dbReference>
<evidence type="ECO:0000256" key="2">
    <source>
        <dbReference type="ARBA" id="ARBA00010897"/>
    </source>
</evidence>
<dbReference type="EMBL" id="CP009508">
    <property type="protein sequence ID" value="AKB37407.1"/>
    <property type="molecule type" value="Genomic_DNA"/>
</dbReference>
<keyword evidence="4" id="KW-0597">Phosphoprotein</keyword>
<dbReference type="InterPro" id="IPR036068">
    <property type="entry name" value="Nicotinate_pribotase-like_C"/>
</dbReference>
<evidence type="ECO:0000256" key="1">
    <source>
        <dbReference type="ARBA" id="ARBA00004952"/>
    </source>
</evidence>
<dbReference type="UniPathway" id="UPA00253">
    <property type="reaction ID" value="UER00457"/>
</dbReference>
<feature type="domain" description="Nicotinate/nicotinamide phosphoribosyltransferase" evidence="7">
    <location>
        <begin position="2"/>
        <end position="117"/>
    </location>
</feature>
<protein>
    <recommendedName>
        <fullName evidence="3">nicotinate phosphoribosyltransferase</fullName>
        <ecNumber evidence="3">6.3.4.21</ecNumber>
    </recommendedName>
</protein>
<gene>
    <name evidence="8" type="ORF">MSSAC_2817</name>
</gene>
<dbReference type="HOGENOM" id="CLU_082444_1_1_2"/>
<name>A0A0E3PQ24_9EURY</name>
<dbReference type="AlphaFoldDB" id="A0A0E3PQ24"/>
<dbReference type="Gene3D" id="3.20.140.10">
    <property type="entry name" value="nicotinate phosphoribosyltransferase"/>
    <property type="match status" value="1"/>
</dbReference>
<dbReference type="InterPro" id="IPR041525">
    <property type="entry name" value="N/Namide_PRibTrfase"/>
</dbReference>
<evidence type="ECO:0000313" key="8">
    <source>
        <dbReference type="EMBL" id="AKB37407.1"/>
    </source>
</evidence>
<comment type="similarity">
    <text evidence="2">Belongs to the NAPRTase family.</text>
</comment>
<dbReference type="GO" id="GO:0034355">
    <property type="term" value="P:NAD+ biosynthetic process via the salvage pathway"/>
    <property type="evidence" value="ECO:0007669"/>
    <property type="project" value="TreeGrafter"/>
</dbReference>
<proteinExistence type="inferred from homology"/>
<dbReference type="GO" id="GO:0004516">
    <property type="term" value="F:nicotinate phosphoribosyltransferase activity"/>
    <property type="evidence" value="ECO:0007669"/>
    <property type="project" value="UniProtKB-EC"/>
</dbReference>
<keyword evidence="8" id="KW-0328">Glycosyltransferase</keyword>
<evidence type="ECO:0000256" key="6">
    <source>
        <dbReference type="ARBA" id="ARBA00022642"/>
    </source>
</evidence>
<evidence type="ECO:0000256" key="5">
    <source>
        <dbReference type="ARBA" id="ARBA00022598"/>
    </source>
</evidence>
<accession>A0A0E3PQ24</accession>
<sequence>MDLKLSKIYDGFRHDSGDPFTFVDRVIGHYRKMGIDPMKKVIVFSDALNAEAAIRLKKYCQDKINCSFGIGTSLTNNSEFFRESPPLNMVIKLHSVNGIPVVKLSDSPEKETGERDALRVANYIVGRKGLDE</sequence>
<dbReference type="PANTHER" id="PTHR11098:SF1">
    <property type="entry name" value="NICOTINATE PHOSPHORIBOSYLTRANSFERASE"/>
    <property type="match status" value="1"/>
</dbReference>
<dbReference type="KEGG" id="msj:MSSAC_2817"/>
<keyword evidence="6" id="KW-0662">Pyridine nucleotide biosynthesis</keyword>
<dbReference type="PATRIC" id="fig|1434118.4.peg.3659"/>
<dbReference type="InterPro" id="IPR007229">
    <property type="entry name" value="Nic_PRibTrfase-Fam"/>
</dbReference>
<evidence type="ECO:0000259" key="7">
    <source>
        <dbReference type="Pfam" id="PF04095"/>
    </source>
</evidence>
<dbReference type="GO" id="GO:0016757">
    <property type="term" value="F:glycosyltransferase activity"/>
    <property type="evidence" value="ECO:0007669"/>
    <property type="project" value="UniProtKB-KW"/>
</dbReference>
<evidence type="ECO:0000313" key="9">
    <source>
        <dbReference type="Proteomes" id="UP000033123"/>
    </source>
</evidence>
<keyword evidence="8" id="KW-0808">Transferase</keyword>
<dbReference type="PANTHER" id="PTHR11098">
    <property type="entry name" value="NICOTINATE PHOSPHORIBOSYLTRANSFERASE"/>
    <property type="match status" value="1"/>
</dbReference>
<evidence type="ECO:0000256" key="3">
    <source>
        <dbReference type="ARBA" id="ARBA00013236"/>
    </source>
</evidence>
<dbReference type="SUPFAM" id="SSF51690">
    <property type="entry name" value="Nicotinate/Quinolinate PRTase C-terminal domain-like"/>
    <property type="match status" value="1"/>
</dbReference>
<dbReference type="EC" id="6.3.4.21" evidence="3"/>
<comment type="pathway">
    <text evidence="1">Cofactor biosynthesis; NAD(+) biosynthesis; nicotinate D-ribonucleotide from nicotinate: step 1/1.</text>
</comment>
<keyword evidence="5 8" id="KW-0436">Ligase</keyword>
<evidence type="ECO:0000256" key="4">
    <source>
        <dbReference type="ARBA" id="ARBA00022553"/>
    </source>
</evidence>
<dbReference type="STRING" id="1434118.MSSAC_2817"/>